<organism evidence="1 2">
    <name type="scientific">Nitrosopumilus piranensis</name>
    <dbReference type="NCBI Taxonomy" id="1582439"/>
    <lineage>
        <taxon>Archaea</taxon>
        <taxon>Nitrososphaerota</taxon>
        <taxon>Nitrososphaeria</taxon>
        <taxon>Nitrosopumilales</taxon>
        <taxon>Nitrosopumilaceae</taxon>
        <taxon>Nitrosopumilus</taxon>
    </lineage>
</organism>
<dbReference type="RefSeq" id="WP_148703495.1">
    <property type="nucleotide sequence ID" value="NZ_CP010868.1"/>
</dbReference>
<name>A0A0C5C073_9ARCH</name>
<dbReference type="Proteomes" id="UP000032027">
    <property type="component" value="Chromosome"/>
</dbReference>
<gene>
    <name evidence="1" type="ORF">NPIRD3C_1488</name>
</gene>
<dbReference type="PATRIC" id="fig|1582439.9.peg.1536"/>
<dbReference type="STRING" id="1582439.NPIRD3C_1488"/>
<protein>
    <submittedName>
        <fullName evidence="1">Uncharacterized protein</fullName>
    </submittedName>
</protein>
<dbReference type="HOGENOM" id="CLU_1259052_0_0_2"/>
<reference evidence="2" key="1">
    <citation type="submission" date="2015-02" db="EMBL/GenBank/DDBJ databases">
        <title>Characterization of two novel Thaumarchaeota isolated from the Northern Adriatic Sea.</title>
        <authorList>
            <person name="Bayer B."/>
            <person name="Vojvoda J."/>
            <person name="Offre P."/>
            <person name="Srivastava A."/>
            <person name="Elisabeth N."/>
            <person name="Garcia J.A.L."/>
            <person name="Schleper C."/>
            <person name="Herndl G.J."/>
        </authorList>
    </citation>
    <scope>NUCLEOTIDE SEQUENCE [LARGE SCALE GENOMIC DNA]</scope>
    <source>
        <strain evidence="2">D3C</strain>
    </source>
</reference>
<dbReference type="EMBL" id="CP010868">
    <property type="protein sequence ID" value="AJM92700.1"/>
    <property type="molecule type" value="Genomic_DNA"/>
</dbReference>
<dbReference type="GeneID" id="41600604"/>
<dbReference type="AlphaFoldDB" id="A0A0C5C073"/>
<reference evidence="1 2" key="3">
    <citation type="journal article" date="2019" name="Int. J. Syst. Evol. Microbiol.">
        <title>Nitrosopumilus adriaticus sp. nov. and Nitrosopumilus piranensis sp. nov., two ammonia-oxidizing archaea from the Adriatic Sea and members of the class Nitrososphaeria.</title>
        <authorList>
            <person name="Bayer B."/>
            <person name="Vojvoda J."/>
            <person name="Reinthaler T."/>
            <person name="Reyes C."/>
            <person name="Pinto M."/>
            <person name="Herndl G.J."/>
        </authorList>
    </citation>
    <scope>NUCLEOTIDE SEQUENCE [LARGE SCALE GENOMIC DNA]</scope>
    <source>
        <strain evidence="1 2">D3C</strain>
    </source>
</reference>
<keyword evidence="2" id="KW-1185">Reference proteome</keyword>
<accession>A0A0C5C073</accession>
<proteinExistence type="predicted"/>
<evidence type="ECO:0000313" key="2">
    <source>
        <dbReference type="Proteomes" id="UP000032027"/>
    </source>
</evidence>
<evidence type="ECO:0000313" key="1">
    <source>
        <dbReference type="EMBL" id="AJM92700.1"/>
    </source>
</evidence>
<sequence>MSEDIISQLEDAIRQRFITWTQNIRFALPVFVTNENQHYTPHAFDISVPSTLIRPDSVSVDKLDERVFNRLQQIEMAHFINHFRSLELELTSESNQANLYDTLEQAFTSVNEIERPDTILIPRNRLSALNDYIRNLRIGQSVILRDNLNHVVYEGESNEFYIYSRENITKIFPKDKNQRLILNIDHDEGFVNPSRFWGHIQQELMIRNIENIARITVNN</sequence>
<dbReference type="KEGG" id="nid:NPIRD3C_1488"/>
<reference evidence="1 2" key="2">
    <citation type="journal article" date="2016" name="ISME J.">
        <title>Physiological and genomic characterization of two novel marine thaumarchaeal strains indicates niche differentiation.</title>
        <authorList>
            <person name="Bayer B."/>
            <person name="Vojvoda J."/>
            <person name="Offre P."/>
            <person name="Alves R.J."/>
            <person name="Elisabeth N.H."/>
            <person name="Garcia J.A."/>
            <person name="Volland J.M."/>
            <person name="Srivastava A."/>
            <person name="Schleper C."/>
            <person name="Herndl G.J."/>
        </authorList>
    </citation>
    <scope>NUCLEOTIDE SEQUENCE [LARGE SCALE GENOMIC DNA]</scope>
    <source>
        <strain evidence="1 2">D3C</strain>
    </source>
</reference>